<dbReference type="AlphaFoldDB" id="A0A382T5T8"/>
<proteinExistence type="predicted"/>
<accession>A0A382T5T8</accession>
<dbReference type="CDD" id="cd02440">
    <property type="entry name" value="AdoMet_MTases"/>
    <property type="match status" value="1"/>
</dbReference>
<dbReference type="EMBL" id="UINC01134056">
    <property type="protein sequence ID" value="SVD17353.1"/>
    <property type="molecule type" value="Genomic_DNA"/>
</dbReference>
<organism evidence="2">
    <name type="scientific">marine metagenome</name>
    <dbReference type="NCBI Taxonomy" id="408172"/>
    <lineage>
        <taxon>unclassified sequences</taxon>
        <taxon>metagenomes</taxon>
        <taxon>ecological metagenomes</taxon>
    </lineage>
</organism>
<gene>
    <name evidence="2" type="ORF">METZ01_LOCUS370207</name>
</gene>
<name>A0A382T5T8_9ZZZZ</name>
<evidence type="ECO:0000313" key="2">
    <source>
        <dbReference type="EMBL" id="SVD17353.1"/>
    </source>
</evidence>
<dbReference type="InterPro" id="IPR013216">
    <property type="entry name" value="Methyltransf_11"/>
</dbReference>
<protein>
    <recommendedName>
        <fullName evidence="1">Methyltransferase type 11 domain-containing protein</fullName>
    </recommendedName>
</protein>
<reference evidence="2" key="1">
    <citation type="submission" date="2018-05" db="EMBL/GenBank/DDBJ databases">
        <authorList>
            <person name="Lanie J.A."/>
            <person name="Ng W.-L."/>
            <person name="Kazmierczak K.M."/>
            <person name="Andrzejewski T.M."/>
            <person name="Davidsen T.M."/>
            <person name="Wayne K.J."/>
            <person name="Tettelin H."/>
            <person name="Glass J.I."/>
            <person name="Rusch D."/>
            <person name="Podicherti R."/>
            <person name="Tsui H.-C.T."/>
            <person name="Winkler M.E."/>
        </authorList>
    </citation>
    <scope>NUCLEOTIDE SEQUENCE</scope>
</reference>
<dbReference type="GO" id="GO:0008757">
    <property type="term" value="F:S-adenosylmethionine-dependent methyltransferase activity"/>
    <property type="evidence" value="ECO:0007669"/>
    <property type="project" value="InterPro"/>
</dbReference>
<dbReference type="InterPro" id="IPR029063">
    <property type="entry name" value="SAM-dependent_MTases_sf"/>
</dbReference>
<dbReference type="Gene3D" id="3.40.50.150">
    <property type="entry name" value="Vaccinia Virus protein VP39"/>
    <property type="match status" value="1"/>
</dbReference>
<feature type="non-terminal residue" evidence="2">
    <location>
        <position position="205"/>
    </location>
</feature>
<evidence type="ECO:0000259" key="1">
    <source>
        <dbReference type="Pfam" id="PF08241"/>
    </source>
</evidence>
<sequence>MDTERIGTEDWAELQRNLETTIPVYDRINRFATLGQDKRWRKMVRSRLPAEGHILEVGCGPGTFAEMIPERELTCLDPIPAMLSVAEKRVNSKRENPAIFVKGTAEDMPFEDESFEGVCSLFSFRDWYDKRAGLAEVIRVLKPGGTLVIVDPAKMNRVHGWFGYLWMRIWVGSYARFICRMKDHPWKWLTRTYVHFGTTKTYVRM</sequence>
<dbReference type="Pfam" id="PF08241">
    <property type="entry name" value="Methyltransf_11"/>
    <property type="match status" value="1"/>
</dbReference>
<dbReference type="InterPro" id="IPR050508">
    <property type="entry name" value="Methyltransf_Superfamily"/>
</dbReference>
<dbReference type="PANTHER" id="PTHR42912">
    <property type="entry name" value="METHYLTRANSFERASE"/>
    <property type="match status" value="1"/>
</dbReference>
<feature type="domain" description="Methyltransferase type 11" evidence="1">
    <location>
        <begin position="55"/>
        <end position="149"/>
    </location>
</feature>
<dbReference type="SUPFAM" id="SSF53335">
    <property type="entry name" value="S-adenosyl-L-methionine-dependent methyltransferases"/>
    <property type="match status" value="1"/>
</dbReference>